<reference evidence="6" key="1">
    <citation type="submission" date="2020-12" db="EMBL/GenBank/DDBJ databases">
        <title>Genomic characterization of non-nitrogen-fixing Frankia strains.</title>
        <authorList>
            <person name="Carlos-Shanley C."/>
            <person name="Guerra T."/>
            <person name="Hahn D."/>
        </authorList>
    </citation>
    <scope>NUCLEOTIDE SEQUENCE</scope>
    <source>
        <strain evidence="6">CN6</strain>
    </source>
</reference>
<keyword evidence="3" id="KW-0804">Transcription</keyword>
<protein>
    <submittedName>
        <fullName evidence="6">TetR/AcrR family transcriptional regulator</fullName>
    </submittedName>
</protein>
<keyword evidence="7" id="KW-1185">Reference proteome</keyword>
<dbReference type="SUPFAM" id="SSF46689">
    <property type="entry name" value="Homeodomain-like"/>
    <property type="match status" value="1"/>
</dbReference>
<dbReference type="AlphaFoldDB" id="A0A937RI12"/>
<dbReference type="Pfam" id="PF00440">
    <property type="entry name" value="TetR_N"/>
    <property type="match status" value="1"/>
</dbReference>
<evidence type="ECO:0000313" key="6">
    <source>
        <dbReference type="EMBL" id="MBL7630547.1"/>
    </source>
</evidence>
<dbReference type="PANTHER" id="PTHR30055">
    <property type="entry name" value="HTH-TYPE TRANSCRIPTIONAL REGULATOR RUTR"/>
    <property type="match status" value="1"/>
</dbReference>
<gene>
    <name evidence="6" type="ORF">I7412_25980</name>
</gene>
<sequence length="210" mass="21822">MARSGPKRGDSRGETRGAILDATVGSLAELGFSGTSARAVAQRAGVAPGGVFYHFGSMDDLLTEVFATCLDRRIARLRAAVDVPRSGLPTAFAQAVRDEFAHPESRALLELVVGAIDSPLLAARVREGTDQAFAFTREVVELLLADSPMAGLLPLDLVAQVAASAFFGLGVMALVGADVDVDGMTDLVGVLLMFLGGDWPVPTGGQDPPD</sequence>
<dbReference type="PROSITE" id="PS01081">
    <property type="entry name" value="HTH_TETR_1"/>
    <property type="match status" value="1"/>
</dbReference>
<dbReference type="PRINTS" id="PR00455">
    <property type="entry name" value="HTHTETR"/>
</dbReference>
<feature type="domain" description="HTH tetR-type" evidence="5">
    <location>
        <begin position="13"/>
        <end position="73"/>
    </location>
</feature>
<proteinExistence type="predicted"/>
<feature type="DNA-binding region" description="H-T-H motif" evidence="4">
    <location>
        <begin position="36"/>
        <end position="55"/>
    </location>
</feature>
<evidence type="ECO:0000256" key="4">
    <source>
        <dbReference type="PROSITE-ProRule" id="PRU00335"/>
    </source>
</evidence>
<evidence type="ECO:0000313" key="7">
    <source>
        <dbReference type="Proteomes" id="UP000604475"/>
    </source>
</evidence>
<dbReference type="RefSeq" id="WP_203003596.1">
    <property type="nucleotide sequence ID" value="NZ_JADWYU010000248.1"/>
</dbReference>
<dbReference type="GO" id="GO:0003700">
    <property type="term" value="F:DNA-binding transcription factor activity"/>
    <property type="evidence" value="ECO:0007669"/>
    <property type="project" value="TreeGrafter"/>
</dbReference>
<dbReference type="EMBL" id="JAEACQ010000252">
    <property type="protein sequence ID" value="MBL7630547.1"/>
    <property type="molecule type" value="Genomic_DNA"/>
</dbReference>
<evidence type="ECO:0000259" key="5">
    <source>
        <dbReference type="PROSITE" id="PS50977"/>
    </source>
</evidence>
<accession>A0A937RI12</accession>
<organism evidence="6 7">
    <name type="scientific">Frankia nepalensis</name>
    <dbReference type="NCBI Taxonomy" id="1836974"/>
    <lineage>
        <taxon>Bacteria</taxon>
        <taxon>Bacillati</taxon>
        <taxon>Actinomycetota</taxon>
        <taxon>Actinomycetes</taxon>
        <taxon>Frankiales</taxon>
        <taxon>Frankiaceae</taxon>
        <taxon>Frankia</taxon>
    </lineage>
</organism>
<dbReference type="PANTHER" id="PTHR30055:SF234">
    <property type="entry name" value="HTH-TYPE TRANSCRIPTIONAL REGULATOR BETI"/>
    <property type="match status" value="1"/>
</dbReference>
<dbReference type="InterPro" id="IPR050109">
    <property type="entry name" value="HTH-type_TetR-like_transc_reg"/>
</dbReference>
<dbReference type="Proteomes" id="UP000604475">
    <property type="component" value="Unassembled WGS sequence"/>
</dbReference>
<evidence type="ECO:0000256" key="1">
    <source>
        <dbReference type="ARBA" id="ARBA00023015"/>
    </source>
</evidence>
<dbReference type="InterPro" id="IPR001647">
    <property type="entry name" value="HTH_TetR"/>
</dbReference>
<dbReference type="InterPro" id="IPR009057">
    <property type="entry name" value="Homeodomain-like_sf"/>
</dbReference>
<keyword evidence="2 4" id="KW-0238">DNA-binding</keyword>
<dbReference type="PROSITE" id="PS50977">
    <property type="entry name" value="HTH_TETR_2"/>
    <property type="match status" value="1"/>
</dbReference>
<evidence type="ECO:0000256" key="2">
    <source>
        <dbReference type="ARBA" id="ARBA00023125"/>
    </source>
</evidence>
<evidence type="ECO:0000256" key="3">
    <source>
        <dbReference type="ARBA" id="ARBA00023163"/>
    </source>
</evidence>
<comment type="caution">
    <text evidence="6">The sequence shown here is derived from an EMBL/GenBank/DDBJ whole genome shotgun (WGS) entry which is preliminary data.</text>
</comment>
<keyword evidence="1" id="KW-0805">Transcription regulation</keyword>
<dbReference type="Gene3D" id="1.10.357.10">
    <property type="entry name" value="Tetracycline Repressor, domain 2"/>
    <property type="match status" value="1"/>
</dbReference>
<name>A0A937RI12_9ACTN</name>
<dbReference type="InterPro" id="IPR023772">
    <property type="entry name" value="DNA-bd_HTH_TetR-type_CS"/>
</dbReference>
<dbReference type="GO" id="GO:0000976">
    <property type="term" value="F:transcription cis-regulatory region binding"/>
    <property type="evidence" value="ECO:0007669"/>
    <property type="project" value="TreeGrafter"/>
</dbReference>